<name>X1FLL8_9ZZZZ</name>
<reference evidence="1" key="1">
    <citation type="journal article" date="2014" name="Front. Microbiol.">
        <title>High frequency of phylogenetically diverse reductive dehalogenase-homologous genes in deep subseafloor sedimentary metagenomes.</title>
        <authorList>
            <person name="Kawai M."/>
            <person name="Futagami T."/>
            <person name="Toyoda A."/>
            <person name="Takaki Y."/>
            <person name="Nishi S."/>
            <person name="Hori S."/>
            <person name="Arai W."/>
            <person name="Tsubouchi T."/>
            <person name="Morono Y."/>
            <person name="Uchiyama I."/>
            <person name="Ito T."/>
            <person name="Fujiyama A."/>
            <person name="Inagaki F."/>
            <person name="Takami H."/>
        </authorList>
    </citation>
    <scope>NUCLEOTIDE SEQUENCE</scope>
    <source>
        <strain evidence="1">Expedition CK06-06</strain>
    </source>
</reference>
<protein>
    <submittedName>
        <fullName evidence="1">Uncharacterized protein</fullName>
    </submittedName>
</protein>
<proteinExistence type="predicted"/>
<comment type="caution">
    <text evidence="1">The sequence shown here is derived from an EMBL/GenBank/DDBJ whole genome shotgun (WGS) entry which is preliminary data.</text>
</comment>
<organism evidence="1">
    <name type="scientific">marine sediment metagenome</name>
    <dbReference type="NCBI Taxonomy" id="412755"/>
    <lineage>
        <taxon>unclassified sequences</taxon>
        <taxon>metagenomes</taxon>
        <taxon>ecological metagenomes</taxon>
    </lineage>
</organism>
<feature type="non-terminal residue" evidence="1">
    <location>
        <position position="170"/>
    </location>
</feature>
<gene>
    <name evidence="1" type="ORF">S03H2_19526</name>
</gene>
<dbReference type="EMBL" id="BARU01010203">
    <property type="protein sequence ID" value="GAH45862.1"/>
    <property type="molecule type" value="Genomic_DNA"/>
</dbReference>
<dbReference type="AlphaFoldDB" id="X1FLL8"/>
<evidence type="ECO:0000313" key="1">
    <source>
        <dbReference type="EMBL" id="GAH45862.1"/>
    </source>
</evidence>
<accession>X1FLL8</accession>
<sequence length="170" mass="19646">MSNHRNSTQRRIFNLIKQLSGQSNVLTIPRAYIGYTGDVNAALVLSQLIYWCDKGSRNDGYIYKSYREWAIETSLSKHQINRATQILKSKGIVETQLKKAEGAPTLHYRLDIDRFTKSFSEYVKKLEMDFRFFNNPISKKGESLTETTTEITPKDDDDTSDDQKIVFDSF</sequence>